<comment type="similarity">
    <text evidence="2">Belongs to the JIP scaffold family.</text>
</comment>
<dbReference type="InterPro" id="IPR047178">
    <property type="entry name" value="JIP1_scaffold"/>
</dbReference>
<evidence type="ECO:0000313" key="9">
    <source>
        <dbReference type="Proteomes" id="UP000695022"/>
    </source>
</evidence>
<evidence type="ECO:0000313" key="10">
    <source>
        <dbReference type="RefSeq" id="XP_014664677.1"/>
    </source>
</evidence>
<dbReference type="Gene3D" id="2.30.30.40">
    <property type="entry name" value="SH3 Domains"/>
    <property type="match status" value="1"/>
</dbReference>
<dbReference type="InterPro" id="IPR001452">
    <property type="entry name" value="SH3_domain"/>
</dbReference>
<evidence type="ECO:0000256" key="6">
    <source>
        <dbReference type="SAM" id="MobiDB-lite"/>
    </source>
</evidence>
<dbReference type="Gene3D" id="2.30.29.30">
    <property type="entry name" value="Pleckstrin-homology domain (PH domain)/Phosphotyrosine-binding domain (PTB)"/>
    <property type="match status" value="1"/>
</dbReference>
<dbReference type="Pfam" id="PF00018">
    <property type="entry name" value="SH3_1"/>
    <property type="match status" value="1"/>
</dbReference>
<feature type="region of interest" description="Disordered" evidence="6">
    <location>
        <begin position="217"/>
        <end position="254"/>
    </location>
</feature>
<sequence length="523" mass="59496">MADPQFDSFRPTFGSNQQFIDIQRNVYKLTHDLSLDEISSYIEVDDDPNAYEKEMRPVARVEDYIGVKDLNVLEEKTREMLTENETRSETANHAADNYSYENDNRFVERKNKKNNGLQHCAPMCWPPKIKDAAMPKVRSSSSLSTSSDEGLEASPKMTKERRSTRRDVMANQFSLADELQMAGCATWSPKGKTLKLRLQNSDLHQSYLHADNKLLCEDSSPDEKPQWMHRRRSRHTSQSSSSPSPRHDSSEYSGDVSTCSIASVSLSGLKATHRGLYRFVPRHSDEVEIEIGDLILVEKEDDDLWCTGVNFRTEKKGIFPFAYAVDLEYSLDPDANTPAPAKTDTENFPLKFLGSVGVSCHKGNQVLCQAITKIAQTRKNLPGAPPAPYCILEVSQHGLRMVDKMGQDSRLDGSTAAERLKFKLERMFGKQRGGQQLMCEEPHHDHFFSLKNISFCGYHPKNHRYFGFITKHPTESRFACHVYLGDGTTKPVAEAIGRAFQRFYQEYRVYMAQSHPTVDIYMD</sequence>
<feature type="domain" description="PID" evidence="7">
    <location>
        <begin position="450"/>
        <end position="508"/>
    </location>
</feature>
<keyword evidence="4" id="KW-0963">Cytoplasm</keyword>
<dbReference type="RefSeq" id="XP_014664677.1">
    <property type="nucleotide sequence ID" value="XM_014809191.1"/>
</dbReference>
<comment type="subcellular location">
    <subcellularLocation>
        <location evidence="1">Cytoplasm</location>
    </subcellularLocation>
</comment>
<accession>A0ABM1DXK6</accession>
<evidence type="ECO:0000259" key="7">
    <source>
        <dbReference type="PROSITE" id="PS01179"/>
    </source>
</evidence>
<dbReference type="InterPro" id="IPR006020">
    <property type="entry name" value="PTB/PI_dom"/>
</dbReference>
<keyword evidence="3 5" id="KW-0728">SH3 domain</keyword>
<organism evidence="9 10">
    <name type="scientific">Priapulus caudatus</name>
    <name type="common">Priapulid worm</name>
    <dbReference type="NCBI Taxonomy" id="37621"/>
    <lineage>
        <taxon>Eukaryota</taxon>
        <taxon>Metazoa</taxon>
        <taxon>Ecdysozoa</taxon>
        <taxon>Scalidophora</taxon>
        <taxon>Priapulida</taxon>
        <taxon>Priapulimorpha</taxon>
        <taxon>Priapulimorphida</taxon>
        <taxon>Priapulidae</taxon>
        <taxon>Priapulus</taxon>
    </lineage>
</organism>
<dbReference type="PROSITE" id="PS50002">
    <property type="entry name" value="SH3"/>
    <property type="match status" value="1"/>
</dbReference>
<dbReference type="GeneID" id="106806995"/>
<evidence type="ECO:0000256" key="3">
    <source>
        <dbReference type="ARBA" id="ARBA00022443"/>
    </source>
</evidence>
<dbReference type="PANTHER" id="PTHR47437:SF4">
    <property type="entry name" value="JNK-INTERACTING PROTEIN 1-LIKE PROTEIN"/>
    <property type="match status" value="1"/>
</dbReference>
<gene>
    <name evidence="10" type="primary">LOC106806995</name>
</gene>
<reference evidence="10" key="1">
    <citation type="submission" date="2025-08" db="UniProtKB">
        <authorList>
            <consortium name="RefSeq"/>
        </authorList>
    </citation>
    <scope>IDENTIFICATION</scope>
</reference>
<dbReference type="SMART" id="SM00462">
    <property type="entry name" value="PTB"/>
    <property type="match status" value="1"/>
</dbReference>
<dbReference type="SUPFAM" id="SSF50729">
    <property type="entry name" value="PH domain-like"/>
    <property type="match status" value="1"/>
</dbReference>
<dbReference type="Proteomes" id="UP000695022">
    <property type="component" value="Unplaced"/>
</dbReference>
<dbReference type="SMART" id="SM00326">
    <property type="entry name" value="SH3"/>
    <property type="match status" value="1"/>
</dbReference>
<feature type="domain" description="SH3" evidence="8">
    <location>
        <begin position="268"/>
        <end position="329"/>
    </location>
</feature>
<dbReference type="PANTHER" id="PTHR47437">
    <property type="entry name" value="JNK-INTERACTING PROTEIN 1-LIKE PROTEIN"/>
    <property type="match status" value="1"/>
</dbReference>
<feature type="region of interest" description="Disordered" evidence="6">
    <location>
        <begin position="135"/>
        <end position="166"/>
    </location>
</feature>
<dbReference type="InterPro" id="IPR011993">
    <property type="entry name" value="PH-like_dom_sf"/>
</dbReference>
<evidence type="ECO:0000256" key="2">
    <source>
        <dbReference type="ARBA" id="ARBA00009866"/>
    </source>
</evidence>
<feature type="compositionally biased region" description="Basic and acidic residues" evidence="6">
    <location>
        <begin position="217"/>
        <end position="226"/>
    </location>
</feature>
<proteinExistence type="inferred from homology"/>
<evidence type="ECO:0000259" key="8">
    <source>
        <dbReference type="PROSITE" id="PS50002"/>
    </source>
</evidence>
<evidence type="ECO:0000256" key="1">
    <source>
        <dbReference type="ARBA" id="ARBA00004496"/>
    </source>
</evidence>
<evidence type="ECO:0000256" key="4">
    <source>
        <dbReference type="ARBA" id="ARBA00022490"/>
    </source>
</evidence>
<dbReference type="Pfam" id="PF00640">
    <property type="entry name" value="PID"/>
    <property type="match status" value="1"/>
</dbReference>
<dbReference type="CDD" id="cd01212">
    <property type="entry name" value="PTB_JIP"/>
    <property type="match status" value="1"/>
</dbReference>
<dbReference type="PROSITE" id="PS01179">
    <property type="entry name" value="PID"/>
    <property type="match status" value="1"/>
</dbReference>
<feature type="compositionally biased region" description="Basic and acidic residues" evidence="6">
    <location>
        <begin position="157"/>
        <end position="166"/>
    </location>
</feature>
<protein>
    <submittedName>
        <fullName evidence="10">JNK-interacting protein 1-like</fullName>
    </submittedName>
</protein>
<evidence type="ECO:0000256" key="5">
    <source>
        <dbReference type="PROSITE-ProRule" id="PRU00192"/>
    </source>
</evidence>
<name>A0ABM1DXK6_PRICU</name>
<keyword evidence="9" id="KW-1185">Reference proteome</keyword>